<protein>
    <submittedName>
        <fullName evidence="3">Uncharacterized protein</fullName>
    </submittedName>
</protein>
<dbReference type="Gene3D" id="2.60.120.380">
    <property type="match status" value="1"/>
</dbReference>
<reference evidence="3" key="1">
    <citation type="submission" date="2022-06" db="EMBL/GenBank/DDBJ databases">
        <title>A novel DMS-producing enzyme.</title>
        <authorList>
            <person name="Zhang Y."/>
        </authorList>
    </citation>
    <scope>NUCLEOTIDE SEQUENCE</scope>
    <source>
        <strain evidence="3">RT37</strain>
    </source>
</reference>
<organism evidence="3">
    <name type="scientific">Halomonas sp. RT37</name>
    <dbReference type="NCBI Taxonomy" id="2950872"/>
    <lineage>
        <taxon>Bacteria</taxon>
        <taxon>Pseudomonadati</taxon>
        <taxon>Pseudomonadota</taxon>
        <taxon>Gammaproteobacteria</taxon>
        <taxon>Oceanospirillales</taxon>
        <taxon>Halomonadaceae</taxon>
        <taxon>Halomonas</taxon>
    </lineage>
</organism>
<dbReference type="RefSeq" id="WP_108131410.1">
    <property type="nucleotide sequence ID" value="NZ_CP098827.1"/>
</dbReference>
<sequence length="389" mass="39817">MKDVTLPAALLALGVALAGTTVQASDSAMTERFREENRQLDLTGFFKPESDARSQSFMFGSPHAHDFEVEEEGVYRFESRVSAGYEDSYQIDAVLMDDAGNVIARGEGYGQDGGLQLESRLTPGKYELQVKGTRFGRRGRAGDGYSIAVVGLDDRGNRIEVDDGTGLQFVGSDRDGSQSAFVTSRDAVVTLGSQSGASGAAATQSAAAQSSSAAATSASASSAAAAGEVASSAGASAATTASTAGVAGSSSAAGATAGAAAGAGAAASVSGSAARSDNPDERQVQSVKTDVKIRARGEVLSFNVAEPSSVRITTSTFPPGDEDTYRLTMEVADASGRIVAEGEGQGFNGNVDLTTQLDPGMYHIRVTGQKFGNAQDGPNNYELKVVLDN</sequence>
<gene>
    <name evidence="3" type="ORF">NFG58_04570</name>
</gene>
<accession>A0AAU7KJW2</accession>
<keyword evidence="2" id="KW-0732">Signal</keyword>
<dbReference type="EMBL" id="CP098827">
    <property type="protein sequence ID" value="XBO71990.1"/>
    <property type="molecule type" value="Genomic_DNA"/>
</dbReference>
<evidence type="ECO:0000313" key="3">
    <source>
        <dbReference type="EMBL" id="XBO71990.1"/>
    </source>
</evidence>
<feature type="compositionally biased region" description="Basic and acidic residues" evidence="1">
    <location>
        <begin position="277"/>
        <end position="289"/>
    </location>
</feature>
<evidence type="ECO:0000256" key="1">
    <source>
        <dbReference type="SAM" id="MobiDB-lite"/>
    </source>
</evidence>
<name>A0AAU7KJW2_9GAMM</name>
<dbReference type="AlphaFoldDB" id="A0AAU7KJW2"/>
<proteinExistence type="predicted"/>
<feature type="signal peptide" evidence="2">
    <location>
        <begin position="1"/>
        <end position="24"/>
    </location>
</feature>
<evidence type="ECO:0000256" key="2">
    <source>
        <dbReference type="SAM" id="SignalP"/>
    </source>
</evidence>
<feature type="region of interest" description="Disordered" evidence="1">
    <location>
        <begin position="270"/>
        <end position="289"/>
    </location>
</feature>
<feature type="chain" id="PRO_5043806433" evidence="2">
    <location>
        <begin position="25"/>
        <end position="389"/>
    </location>
</feature>